<sequence length="173" mass="18110">MPKGLKETSSLIEVSFQVNESAPNTFTEERIDLQLNPLDNEVFVVYAIDMDPFPPEAIAGVDTRTFSSLTSTLQGALNGVANLGVSNCLATAQDSIQAAGFVDGGVPFTTRAGNTPPTTLGYIGIIATNDFFVQVQGVGNTGARGVSGRMYGVRARADASIYAALVQSEVLSS</sequence>
<dbReference type="EMBL" id="JX904227">
    <property type="protein sequence ID" value="AGA18303.1"/>
    <property type="molecule type" value="Genomic_DNA"/>
</dbReference>
<evidence type="ECO:0000313" key="1">
    <source>
        <dbReference type="EMBL" id="AGA18303.1"/>
    </source>
</evidence>
<protein>
    <submittedName>
        <fullName evidence="1">Uncharacterized protein</fullName>
    </submittedName>
</protein>
<reference evidence="1" key="1">
    <citation type="journal article" date="2013" name="ISME J.">
        <title>Previously unknown and highly divergent ssDNA viruses populate the oceans.</title>
        <authorList>
            <person name="Labonte J.M."/>
            <person name="Suttle C.A."/>
        </authorList>
    </citation>
    <scope>NUCLEOTIDE SEQUENCE</scope>
</reference>
<organism evidence="1">
    <name type="scientific">uncultured marine virus</name>
    <dbReference type="NCBI Taxonomy" id="186617"/>
    <lineage>
        <taxon>Viruses</taxon>
        <taxon>environmental samples</taxon>
    </lineage>
</organism>
<proteinExistence type="predicted"/>
<accession>S4TF22</accession>
<name>S4TF22_9VIRU</name>